<name>A0A399JCU9_9MICC</name>
<accession>A0A399JCU9</accession>
<comment type="caution">
    <text evidence="1">The sequence shown here is derived from an EMBL/GenBank/DDBJ whole genome shotgun (WGS) entry which is preliminary data.</text>
</comment>
<sequence length="66" mass="7079">MTQIPNPKDVTPAEGAAIAALREAQDRSAAARAEGAPEARLDELSRQEELALQELQRLRGLNPGTD</sequence>
<reference evidence="1 2" key="1">
    <citation type="submission" date="2018-07" db="EMBL/GenBank/DDBJ databases">
        <title>Arthrobacter sp. nov., isolated from raw cow's milk with high bacterial count.</title>
        <authorList>
            <person name="Hahne J."/>
            <person name="Isele D."/>
            <person name="Lipski A."/>
        </authorList>
    </citation>
    <scope>NUCLEOTIDE SEQUENCE [LARGE SCALE GENOMIC DNA]</scope>
    <source>
        <strain evidence="1 2">JZ R-35</strain>
    </source>
</reference>
<gene>
    <name evidence="1" type="ORF">DWB68_01770</name>
</gene>
<evidence type="ECO:0000313" key="2">
    <source>
        <dbReference type="Proteomes" id="UP000265419"/>
    </source>
</evidence>
<dbReference type="Proteomes" id="UP000265419">
    <property type="component" value="Unassembled WGS sequence"/>
</dbReference>
<protein>
    <submittedName>
        <fullName evidence="1">Uncharacterized protein</fullName>
    </submittedName>
</protein>
<evidence type="ECO:0000313" key="1">
    <source>
        <dbReference type="EMBL" id="RII43358.1"/>
    </source>
</evidence>
<keyword evidence="2" id="KW-1185">Reference proteome</keyword>
<proteinExistence type="predicted"/>
<dbReference type="EMBL" id="QQXK01000003">
    <property type="protein sequence ID" value="RII43358.1"/>
    <property type="molecule type" value="Genomic_DNA"/>
</dbReference>
<organism evidence="1 2">
    <name type="scientific">Galactobacter valiniphilus</name>
    <dbReference type="NCBI Taxonomy" id="2676122"/>
    <lineage>
        <taxon>Bacteria</taxon>
        <taxon>Bacillati</taxon>
        <taxon>Actinomycetota</taxon>
        <taxon>Actinomycetes</taxon>
        <taxon>Micrococcales</taxon>
        <taxon>Micrococcaceae</taxon>
        <taxon>Galactobacter</taxon>
    </lineage>
</organism>
<dbReference type="RefSeq" id="WP_119423428.1">
    <property type="nucleotide sequence ID" value="NZ_QQXK01000003.1"/>
</dbReference>
<dbReference type="AlphaFoldDB" id="A0A399JCU9"/>